<keyword evidence="2" id="KW-0472">Membrane</keyword>
<feature type="region of interest" description="Disordered" evidence="1">
    <location>
        <begin position="386"/>
        <end position="416"/>
    </location>
</feature>
<feature type="region of interest" description="Disordered" evidence="1">
    <location>
        <begin position="666"/>
        <end position="753"/>
    </location>
</feature>
<evidence type="ECO:0000256" key="1">
    <source>
        <dbReference type="SAM" id="MobiDB-lite"/>
    </source>
</evidence>
<reference evidence="3 4" key="1">
    <citation type="journal article" date="2023" name="Microbiol. Spectr.">
        <title>Symbiosis of Carpenter Bees with Uncharacterized Lactic Acid Bacteria Showing NAD Auxotrophy.</title>
        <authorList>
            <person name="Kawasaki S."/>
            <person name="Ozawa K."/>
            <person name="Mori T."/>
            <person name="Yamamoto A."/>
            <person name="Ito M."/>
            <person name="Ohkuma M."/>
            <person name="Sakamoto M."/>
            <person name="Matsutani M."/>
        </authorList>
    </citation>
    <scope>NUCLEOTIDE SEQUENCE [LARGE SCALE GENOMIC DNA]</scope>
    <source>
        <strain evidence="3 4">Kim37-2</strain>
    </source>
</reference>
<feature type="compositionally biased region" description="Low complexity" evidence="1">
    <location>
        <begin position="696"/>
        <end position="709"/>
    </location>
</feature>
<dbReference type="EMBL" id="AP026798">
    <property type="protein sequence ID" value="BDR53483.1"/>
    <property type="molecule type" value="Genomic_DNA"/>
</dbReference>
<accession>A0ABN6SD78</accession>
<proteinExistence type="predicted"/>
<feature type="compositionally biased region" description="Basic and acidic residues" evidence="1">
    <location>
        <begin position="686"/>
        <end position="695"/>
    </location>
</feature>
<keyword evidence="2" id="KW-0812">Transmembrane</keyword>
<protein>
    <submittedName>
        <fullName evidence="3">Uncharacterized protein</fullName>
    </submittedName>
</protein>
<feature type="compositionally biased region" description="Polar residues" evidence="1">
    <location>
        <begin position="666"/>
        <end position="681"/>
    </location>
</feature>
<name>A0ABN6SD78_9BIFI</name>
<feature type="compositionally biased region" description="Polar residues" evidence="1">
    <location>
        <begin position="731"/>
        <end position="750"/>
    </location>
</feature>
<evidence type="ECO:0000313" key="3">
    <source>
        <dbReference type="EMBL" id="BDR53483.1"/>
    </source>
</evidence>
<feature type="transmembrane region" description="Helical" evidence="2">
    <location>
        <begin position="25"/>
        <end position="45"/>
    </location>
</feature>
<evidence type="ECO:0000256" key="2">
    <source>
        <dbReference type="SAM" id="Phobius"/>
    </source>
</evidence>
<dbReference type="InterPro" id="IPR013783">
    <property type="entry name" value="Ig-like_fold"/>
</dbReference>
<gene>
    <name evidence="3" type="ORF">KIM372_13900</name>
</gene>
<evidence type="ECO:0000313" key="4">
    <source>
        <dbReference type="Proteomes" id="UP001321766"/>
    </source>
</evidence>
<dbReference type="Gene3D" id="2.60.40.10">
    <property type="entry name" value="Immunoglobulins"/>
    <property type="match status" value="1"/>
</dbReference>
<sequence>MDSPKAHALAKVDKRVMDIHRTVKWSAAAVPVVALVLIFVVNSALPSRAVALPSRQAASAASAQAAAVSKPKLYQMLAYNDRIDTQNDELRMDFILQVPHGSVNPDCVAEGATSTSGGDGCGLTFLYSYYGIGDRATQYNTMVYLNTQGSDGKGAARWARNVDDYYTIHKVIHSGANDYLNISIEGNIDYPDDANPDRYDRGATDLVSINRVGGAKIKQYVYAIISDGKQSWANSSSHTFDAATTLDPANSTNIAEDYPAYVYAQACSPTAPYPACNGPMAFIGWDANPALWSGGQSNWGLVTDNGFDGRSEKAGVAPVKSFFVYWYNPDANRSKACSQNTSFYYQWLATKSGKWVPVSALTPQVQRVDGQNSAVAAVPPANSNTWSSFNEPASSSKTNVLMGNGPSDGSPSAQASDGSIDFKLAKSADGLDGYFKLVTWPITTNPDGTTTGCDTSDVKDAYNPEPGITANMSQADIAERVSKGWTIDTAYYRYDIARPAAPVINSPKDGSYVNTLTPTISGTGTPGDLLSLYAEDPAHPVAQSDVNAPDTKGFLIGQVRVADDGSWSIRDDNQASVANAELGTRRYHAWQMETDSGFDLTSNFSNIVAVRFLTQTDPAPQVEAVTVPHTVEGQLPAGAKVLVKGSVAPVHPGSTLKLYALPQDSTNATGSQSLKGDSSGQVGKGEAGELEKSNDSNDSNEPSDSSDSSATAAEQPLAASRSPEADRATAASPQSSQGAQKAQPLDSPTDTLEPDELVYTQDQLPTGSSSWQAQVDPQYFLAHEPSDGRGQSYRFIAVLTNVANIDAISQPLDELIDMSAPSPSVSSGDVTGVEGTVLSGQVQVAEAGDSIHFLWPDGTESTTISQADGSWSIIPPAGLVPGDAVVWAVDDQGNQSVKIHYSLKYPAQVGSLPFTGGCGWIGYASLLMVFVCTIVARAVYGRISTR</sequence>
<keyword evidence="2" id="KW-1133">Transmembrane helix</keyword>
<keyword evidence="4" id="KW-1185">Reference proteome</keyword>
<feature type="transmembrane region" description="Helical" evidence="2">
    <location>
        <begin position="920"/>
        <end position="940"/>
    </location>
</feature>
<dbReference type="Proteomes" id="UP001321766">
    <property type="component" value="Chromosome"/>
</dbReference>
<organism evidence="3 4">
    <name type="scientific">Bombiscardovia nodaiensis</name>
    <dbReference type="NCBI Taxonomy" id="2932181"/>
    <lineage>
        <taxon>Bacteria</taxon>
        <taxon>Bacillati</taxon>
        <taxon>Actinomycetota</taxon>
        <taxon>Actinomycetes</taxon>
        <taxon>Bifidobacteriales</taxon>
        <taxon>Bifidobacteriaceae</taxon>
        <taxon>Bombiscardovia</taxon>
    </lineage>
</organism>